<dbReference type="GO" id="GO:0005524">
    <property type="term" value="F:ATP binding"/>
    <property type="evidence" value="ECO:0007669"/>
    <property type="project" value="UniProtKB-KW"/>
</dbReference>
<dbReference type="SUPFAM" id="SSF52540">
    <property type="entry name" value="P-loop containing nucleoside triphosphate hydrolases"/>
    <property type="match status" value="1"/>
</dbReference>
<dbReference type="STRING" id="2162.BRM9_1870"/>
<sequence>MYINMKKEFLGDIQSTADIQIPKDPLERVIGHDDVINFVKIAAKQHRNLLLVGPPGIGKSLIAQAISFHLPKPQEELTVVHNPERPERPFLEIKSRKEIESELRDLQRAEGDLVTPQEVPEVVAERLGFRCPNCETYTSAYQTICPHCGADKYSQLNVRRKHLGDLLGMFEMDNGPVDMPPERVTTTRMNQGREEVVIYERADGDKIKILDQHALEKRREMVEEKPKNVIVPLKRKSFIQATGASETELLGDVRHDPYGGHPDLGTQPYERVVPGAVHEAHEGVLFIDEIVHIAPLQRYILSAMQDKVFPIVGRNPQSAGSSVKVEDVPCDFIFVAACNIRDIPYILPPLRSRIQGEGYEILMRTTMPDTDENRAKMAQFVAQEIEIDGKIPHATRSAVEIIIEEARKRARVIDDQKDSLTLRLRDLGGLLRMAGDMAVMDKSKLIEDRHIKFAVKNAVSIEDQILERYQSLEQAMDRDLSSSQKMHSTRKGTPNDHVDRSYL</sequence>
<dbReference type="PANTHER" id="PTHR42759:SF1">
    <property type="entry name" value="MAGNESIUM-CHELATASE SUBUNIT CHLD"/>
    <property type="match status" value="1"/>
</dbReference>
<dbReference type="InterPro" id="IPR027417">
    <property type="entry name" value="P-loop_NTPase"/>
</dbReference>
<accession>A0A090I0S9</accession>
<evidence type="ECO:0000313" key="8">
    <source>
        <dbReference type="EMBL" id="CEL24134.1"/>
    </source>
</evidence>
<dbReference type="Proteomes" id="UP000029661">
    <property type="component" value="Chromosome"/>
</dbReference>
<dbReference type="Pfam" id="PF01078">
    <property type="entry name" value="Mg_chelatase"/>
    <property type="match status" value="1"/>
</dbReference>
<keyword evidence="9" id="KW-0067">ATP-binding</keyword>
<gene>
    <name evidence="6" type="ORF">BRM9_1870</name>
    <name evidence="7" type="ORF">DSM1535_0053</name>
    <name evidence="9" type="ORF">ISP06_11815</name>
    <name evidence="8" type="ORF">MB9_0487</name>
</gene>
<dbReference type="Pfam" id="PF00158">
    <property type="entry name" value="Sigma54_activat"/>
    <property type="match status" value="1"/>
</dbReference>
<proteinExistence type="predicted"/>
<dbReference type="PANTHER" id="PTHR42759">
    <property type="entry name" value="MOXR FAMILY PROTEIN"/>
    <property type="match status" value="1"/>
</dbReference>
<keyword evidence="9" id="KW-0547">Nucleotide-binding</keyword>
<dbReference type="GeneID" id="26738745"/>
<dbReference type="InterPro" id="IPR003593">
    <property type="entry name" value="AAA+_ATPase"/>
</dbReference>
<reference evidence="6" key="1">
    <citation type="submission" date="2013-12" db="EMBL/GenBank/DDBJ databases">
        <title>The complete genome sequence of Methanobacterium sp. BRM9.</title>
        <authorList>
            <consortium name="Pastoral Greenhouse Gas Research Consortium"/>
            <person name="Kelly W.J."/>
            <person name="Leahy S.C."/>
            <person name="Perry R."/>
            <person name="Li D."/>
            <person name="Altermann E."/>
            <person name="Lambie S.C."/>
            <person name="Attwood G.T."/>
        </authorList>
    </citation>
    <scope>NUCLEOTIDE SEQUENCE [LARGE SCALE GENOMIC DNA]</scope>
    <source>
        <strain evidence="6">BRM9</strain>
    </source>
</reference>
<dbReference type="GO" id="GO:0006508">
    <property type="term" value="P:proteolysis"/>
    <property type="evidence" value="ECO:0007669"/>
    <property type="project" value="UniProtKB-KW"/>
</dbReference>
<reference evidence="7" key="2">
    <citation type="submission" date="2014-08" db="EMBL/GenBank/DDBJ databases">
        <authorList>
            <person name="Wibberg D."/>
        </authorList>
    </citation>
    <scope>NUCLEOTIDE SEQUENCE</scope>
</reference>
<evidence type="ECO:0000313" key="7">
    <source>
        <dbReference type="EMBL" id="CEA12419.1"/>
    </source>
</evidence>
<dbReference type="Gene3D" id="1.10.8.60">
    <property type="match status" value="1"/>
</dbReference>
<dbReference type="RefSeq" id="WP_048071771.1">
    <property type="nucleotide sequence ID" value="NZ_CALCVY010000268.1"/>
</dbReference>
<feature type="region of interest" description="Disordered" evidence="4">
    <location>
        <begin position="476"/>
        <end position="503"/>
    </location>
</feature>
<keyword evidence="1 7" id="KW-0645">Protease</keyword>
<evidence type="ECO:0000256" key="2">
    <source>
        <dbReference type="ARBA" id="ARBA00022801"/>
    </source>
</evidence>
<evidence type="ECO:0000259" key="5">
    <source>
        <dbReference type="SMART" id="SM00382"/>
    </source>
</evidence>
<dbReference type="KEGG" id="mfi:DSM1535_0053"/>
<keyword evidence="3" id="KW-0720">Serine protease</keyword>
<evidence type="ECO:0000256" key="3">
    <source>
        <dbReference type="ARBA" id="ARBA00022825"/>
    </source>
</evidence>
<dbReference type="OrthoDB" id="64652at2157"/>
<feature type="domain" description="AAA+ ATPase" evidence="5">
    <location>
        <begin position="45"/>
        <end position="360"/>
    </location>
</feature>
<dbReference type="EMBL" id="LN734822">
    <property type="protein sequence ID" value="CEL24134.1"/>
    <property type="molecule type" value="Genomic_DNA"/>
</dbReference>
<dbReference type="GO" id="GO:0006355">
    <property type="term" value="P:regulation of DNA-templated transcription"/>
    <property type="evidence" value="ECO:0007669"/>
    <property type="project" value="InterPro"/>
</dbReference>
<dbReference type="AlphaFoldDB" id="A0A090I0S9"/>
<dbReference type="EC" id="3.4.21.-" evidence="7"/>
<keyword evidence="2 7" id="KW-0378">Hydrolase</keyword>
<dbReference type="InterPro" id="IPR000523">
    <property type="entry name" value="Mg_chelatse_chII-like_cat_dom"/>
</dbReference>
<protein>
    <submittedName>
        <fullName evidence="9">ATP-binding protein</fullName>
    </submittedName>
    <submittedName>
        <fullName evidence="6">ATPase AAA family</fullName>
    </submittedName>
    <submittedName>
        <fullName evidence="7">Putative lon protease homolog</fullName>
        <ecNumber evidence="7">3.4.21.-</ecNumber>
    </submittedName>
</protein>
<evidence type="ECO:0000313" key="6">
    <source>
        <dbReference type="EMBL" id="AIS32677.1"/>
    </source>
</evidence>
<dbReference type="CDD" id="cd00009">
    <property type="entry name" value="AAA"/>
    <property type="match status" value="1"/>
</dbReference>
<reference evidence="9" key="4">
    <citation type="submission" date="2020-10" db="EMBL/GenBank/DDBJ databases">
        <title>Dehalococcoides mccartyi of a TCE/Cr reducing biochatode.</title>
        <authorList>
            <person name="Matturro B."/>
        </authorList>
    </citation>
    <scope>NUCLEOTIDE SEQUENCE</scope>
    <source>
        <strain evidence="9">Bin2</strain>
    </source>
</reference>
<evidence type="ECO:0000313" key="10">
    <source>
        <dbReference type="Proteomes" id="UP000062768"/>
    </source>
</evidence>
<dbReference type="EMBL" id="JADIIL010000039">
    <property type="protein sequence ID" value="MBF4476136.1"/>
    <property type="molecule type" value="Genomic_DNA"/>
</dbReference>
<dbReference type="KEGG" id="mfc:BRM9_1870"/>
<dbReference type="SMART" id="SM00382">
    <property type="entry name" value="AAA"/>
    <property type="match status" value="1"/>
</dbReference>
<dbReference type="EMBL" id="CP006933">
    <property type="protein sequence ID" value="AIS32677.1"/>
    <property type="molecule type" value="Genomic_DNA"/>
</dbReference>
<reference evidence="8" key="3">
    <citation type="submission" date="2014-09" db="EMBL/GenBank/DDBJ databases">
        <authorList>
            <person name="Bishop-Lilly K.A."/>
            <person name="Broomall S.M."/>
            <person name="Chain P.S."/>
            <person name="Chertkov O."/>
            <person name="Coyne S.R."/>
            <person name="Daligault H.E."/>
            <person name="Davenport K.W."/>
            <person name="Erkkila T."/>
            <person name="Frey K.G."/>
            <person name="Gibbons H.S."/>
            <person name="Gu W."/>
            <person name="Jaissle J."/>
            <person name="Johnson S.L."/>
            <person name="Koroleva G.I."/>
            <person name="Ladner J.T."/>
            <person name="Lo C.-C."/>
            <person name="Minogue T.D."/>
            <person name="Munk C."/>
            <person name="Palacios G.F."/>
            <person name="Redden C.L."/>
            <person name="Rosenzweig C.N."/>
            <person name="Scholz M.B."/>
            <person name="Teshima H."/>
            <person name="Xu Y."/>
        </authorList>
    </citation>
    <scope>NUCLEOTIDE SEQUENCE</scope>
    <source>
        <strain evidence="8">Mb9</strain>
    </source>
</reference>
<feature type="compositionally biased region" description="Basic and acidic residues" evidence="4">
    <location>
        <begin position="493"/>
        <end position="503"/>
    </location>
</feature>
<evidence type="ECO:0000256" key="1">
    <source>
        <dbReference type="ARBA" id="ARBA00022670"/>
    </source>
</evidence>
<dbReference type="Proteomes" id="UP000062768">
    <property type="component" value="Chromosome I"/>
</dbReference>
<dbReference type="InterPro" id="IPR002078">
    <property type="entry name" value="Sigma_54_int"/>
</dbReference>
<dbReference type="GO" id="GO:0008236">
    <property type="term" value="F:serine-type peptidase activity"/>
    <property type="evidence" value="ECO:0007669"/>
    <property type="project" value="UniProtKB-KW"/>
</dbReference>
<dbReference type="Proteomes" id="UP000606900">
    <property type="component" value="Unassembled WGS sequence"/>
</dbReference>
<dbReference type="EMBL" id="LN515531">
    <property type="protein sequence ID" value="CEA12419.1"/>
    <property type="molecule type" value="Genomic_DNA"/>
</dbReference>
<dbReference type="Gene3D" id="3.40.50.300">
    <property type="entry name" value="P-loop containing nucleotide triphosphate hydrolases"/>
    <property type="match status" value="2"/>
</dbReference>
<keyword evidence="10" id="KW-1185">Reference proteome</keyword>
<dbReference type="PATRIC" id="fig|2162.10.peg.505"/>
<dbReference type="InterPro" id="IPR050764">
    <property type="entry name" value="CbbQ/NirQ/NorQ/GpvN"/>
</dbReference>
<organism evidence="7">
    <name type="scientific">Methanobacterium formicicum</name>
    <dbReference type="NCBI Taxonomy" id="2162"/>
    <lineage>
        <taxon>Archaea</taxon>
        <taxon>Methanobacteriati</taxon>
        <taxon>Methanobacteriota</taxon>
        <taxon>Methanomada group</taxon>
        <taxon>Methanobacteria</taxon>
        <taxon>Methanobacteriales</taxon>
        <taxon>Methanobacteriaceae</taxon>
        <taxon>Methanobacterium</taxon>
    </lineage>
</organism>
<name>A0A090I0S9_METFO</name>
<evidence type="ECO:0000313" key="9">
    <source>
        <dbReference type="EMBL" id="MBF4476136.1"/>
    </source>
</evidence>
<evidence type="ECO:0000256" key="4">
    <source>
        <dbReference type="SAM" id="MobiDB-lite"/>
    </source>
</evidence>